<protein>
    <submittedName>
        <fullName evidence="8">Carcinoembryonic antigen-related cell adhesion molecule 20</fullName>
    </submittedName>
</protein>
<feature type="domain" description="Ig-like" evidence="6">
    <location>
        <begin position="122"/>
        <end position="201"/>
    </location>
</feature>
<dbReference type="PANTHER" id="PTHR44337:SF20">
    <property type="entry name" value="CARCINOEMBRYONIC ANTIGEN-RELATED CELL ADHESION MOLECULE 5-RELATED"/>
    <property type="match status" value="1"/>
</dbReference>
<organism evidence="7 8">
    <name type="scientific">Salmo salar</name>
    <name type="common">Atlantic salmon</name>
    <dbReference type="NCBI Taxonomy" id="8030"/>
    <lineage>
        <taxon>Eukaryota</taxon>
        <taxon>Metazoa</taxon>
        <taxon>Chordata</taxon>
        <taxon>Craniata</taxon>
        <taxon>Vertebrata</taxon>
        <taxon>Euteleostomi</taxon>
        <taxon>Actinopterygii</taxon>
        <taxon>Neopterygii</taxon>
        <taxon>Teleostei</taxon>
        <taxon>Protacanthopterygii</taxon>
        <taxon>Salmoniformes</taxon>
        <taxon>Salmonidae</taxon>
        <taxon>Salmoninae</taxon>
        <taxon>Salmo</taxon>
    </lineage>
</organism>
<evidence type="ECO:0000256" key="3">
    <source>
        <dbReference type="ARBA" id="ARBA00023180"/>
    </source>
</evidence>
<dbReference type="SMART" id="SM00409">
    <property type="entry name" value="IG"/>
    <property type="match status" value="2"/>
</dbReference>
<dbReference type="OrthoDB" id="8914035at2759"/>
<evidence type="ECO:0000259" key="6">
    <source>
        <dbReference type="PROSITE" id="PS50835"/>
    </source>
</evidence>
<name>A0A1S3NDS6_SALSA</name>
<keyword evidence="1 5" id="KW-0732">Signal</keyword>
<feature type="signal peptide" evidence="5">
    <location>
        <begin position="1"/>
        <end position="27"/>
    </location>
</feature>
<dbReference type="InterPro" id="IPR007110">
    <property type="entry name" value="Ig-like_dom"/>
</dbReference>
<accession>A0A1S3NDS6</accession>
<keyword evidence="4" id="KW-0393">Immunoglobulin domain</keyword>
<dbReference type="CDD" id="cd00096">
    <property type="entry name" value="Ig"/>
    <property type="match status" value="1"/>
</dbReference>
<dbReference type="RefSeq" id="XP_014013281.1">
    <property type="nucleotide sequence ID" value="XM_014157806.2"/>
</dbReference>
<evidence type="ECO:0000313" key="8">
    <source>
        <dbReference type="RefSeq" id="XP_014013281.1"/>
    </source>
</evidence>
<dbReference type="PROSITE" id="PS50835">
    <property type="entry name" value="IG_LIKE"/>
    <property type="match status" value="1"/>
</dbReference>
<dbReference type="PANTHER" id="PTHR44337">
    <property type="entry name" value="CARCINOEMBRYONIC ANTIGEN-RELATED CELL ADHESION MOLECULE 8"/>
    <property type="match status" value="1"/>
</dbReference>
<feature type="chain" id="PRO_5010295537" evidence="5">
    <location>
        <begin position="28"/>
        <end position="329"/>
    </location>
</feature>
<dbReference type="InterPro" id="IPR036179">
    <property type="entry name" value="Ig-like_dom_sf"/>
</dbReference>
<dbReference type="GeneID" id="106578696"/>
<keyword evidence="2" id="KW-1015">Disulfide bond</keyword>
<dbReference type="InterPro" id="IPR003599">
    <property type="entry name" value="Ig_sub"/>
</dbReference>
<dbReference type="Gene3D" id="2.60.40.10">
    <property type="entry name" value="Immunoglobulins"/>
    <property type="match status" value="2"/>
</dbReference>
<keyword evidence="3" id="KW-0325">Glycoprotein</keyword>
<evidence type="ECO:0000256" key="5">
    <source>
        <dbReference type="SAM" id="SignalP"/>
    </source>
</evidence>
<evidence type="ECO:0000256" key="1">
    <source>
        <dbReference type="ARBA" id="ARBA00022729"/>
    </source>
</evidence>
<evidence type="ECO:0000256" key="2">
    <source>
        <dbReference type="ARBA" id="ARBA00023157"/>
    </source>
</evidence>
<sequence length="329" mass="35408">MAFYLKTFYTVLVLTLTGGLDPTSVSAASPNASGPDLTGLSYVGWVRAGYETNFTCTSNCIPGCTYTWLLKGRTFIGSELTWTPDGLDHIVELQCTAVNTENGRSKSITTILEVKSSVSVRPSPQLSLPVLNQSFSLDCNGSFPGLPVLWYKDGQVVAPDAMINLLEHNTSLHFNSLLPSDGGFYQCEVTMANMAKSKVISVGYLLNFDHWSVSISGPDTVLPGTEYTFTCQVNCTVDLDCSIRWPLRGSILTSAYFSVRKNILKWIPSVPGTVQVFTCVVENTAAGRSAEASKTVKVTGPTVSGSETVRLSGVLGLVLCVGQLFLLDP</sequence>
<gene>
    <name evidence="8" type="primary">LOC106578696</name>
</gene>
<dbReference type="InterPro" id="IPR013151">
    <property type="entry name" value="Immunoglobulin_dom"/>
</dbReference>
<evidence type="ECO:0000256" key="4">
    <source>
        <dbReference type="ARBA" id="ARBA00023319"/>
    </source>
</evidence>
<dbReference type="Proteomes" id="UP001652741">
    <property type="component" value="Chromosome ssa02"/>
</dbReference>
<dbReference type="KEGG" id="sasa:106578696"/>
<dbReference type="Pfam" id="PF00047">
    <property type="entry name" value="ig"/>
    <property type="match status" value="1"/>
</dbReference>
<keyword evidence="7" id="KW-1185">Reference proteome</keyword>
<dbReference type="InterPro" id="IPR013783">
    <property type="entry name" value="Ig-like_fold"/>
</dbReference>
<dbReference type="InterPro" id="IPR052598">
    <property type="entry name" value="IgSF_CEA-related"/>
</dbReference>
<proteinExistence type="predicted"/>
<dbReference type="AlphaFoldDB" id="A0A1S3NDS6"/>
<reference evidence="8" key="1">
    <citation type="submission" date="2025-08" db="UniProtKB">
        <authorList>
            <consortium name="RefSeq"/>
        </authorList>
    </citation>
    <scope>IDENTIFICATION</scope>
</reference>
<dbReference type="SUPFAM" id="SSF48726">
    <property type="entry name" value="Immunoglobulin"/>
    <property type="match status" value="3"/>
</dbReference>
<evidence type="ECO:0000313" key="7">
    <source>
        <dbReference type="Proteomes" id="UP001652741"/>
    </source>
</evidence>